<evidence type="ECO:0000313" key="2">
    <source>
        <dbReference type="EMBL" id="RXK09318.1"/>
    </source>
</evidence>
<gene>
    <name evidence="1" type="ORF">ABIV_0478</name>
    <name evidence="2" type="ORF">CRV05_10325</name>
</gene>
<dbReference type="EMBL" id="PDKM01000006">
    <property type="protein sequence ID" value="RXK09318.1"/>
    <property type="molecule type" value="Genomic_DNA"/>
</dbReference>
<dbReference type="InterPro" id="IPR011990">
    <property type="entry name" value="TPR-like_helical_dom_sf"/>
</dbReference>
<keyword evidence="4" id="KW-1185">Reference proteome</keyword>
<proteinExistence type="predicted"/>
<evidence type="ECO:0000313" key="3">
    <source>
        <dbReference type="Proteomes" id="UP000253850"/>
    </source>
</evidence>
<accession>A0AAX2A5I0</accession>
<evidence type="ECO:0000313" key="4">
    <source>
        <dbReference type="Proteomes" id="UP000289193"/>
    </source>
</evidence>
<dbReference type="Proteomes" id="UP000253850">
    <property type="component" value="Chromosome"/>
</dbReference>
<evidence type="ECO:0000313" key="1">
    <source>
        <dbReference type="EMBL" id="AXH11499.1"/>
    </source>
</evidence>
<name>A0AAX2A5I0_9BACT</name>
<dbReference type="Gene3D" id="1.25.40.10">
    <property type="entry name" value="Tetratricopeptide repeat domain"/>
    <property type="match status" value="1"/>
</dbReference>
<dbReference type="RefSeq" id="WP_114838372.1">
    <property type="nucleotide sequence ID" value="NZ_CP031217.1"/>
</dbReference>
<sequence length="664" mass="77849">MKVFLFILLIFTFSTAKKDFYYGFIDSTGDQISQKRIQEIEDGFATVKNARQLSKEGRIDEAYTQVNALKQLNKIPILYSDIIILYSELALKKKSKRLIIEAAKELEKAINDSRIHENDLARAYMVLVELKLNTNKVEDAKYFANIIVNNFENEVINAYGKIYLAKVYKYQNNYDMSIKVLYEVLTKTTDLLVATLVADELFDVYILNDQKDKAYELISKVLEKNMDYYAKDSFLALEKVNRLLKANMPEFAVKILEELLSRTDKPASIEDFKYKLADIYMKMYDGSDKYLIKARELYKDIINDFAGGIYAEKSKMYIDEILMRQGILEPAAVATKYPDSEAMQQKVLVQELLNHKKQGKYDLILKSKRIYVKISNTIAQRFGYESVDAIFDEVTIDLIKQYLASGKCFLLNEALQTARNETFQQLVEDDTTKDKFFECLIEVPYEKAYELLKETFTTSRNANLYLYLERMALSLQNYTDAKTFSAKIDMVDDRNVLEKEFLYRFLIKNTEGDSVSMDKFFNYAYRNKEFIDANADKPMIIDFYYYYYLYLVKRELKDEAEDVLNKLYAKQKENNAYIYSPFVELELAKIAQTNNQNDKALKLLLDSLDYTRRISPNDLAQVYYETILLYEEFNNNIKKDEYINRCKAIEGTNNSFYKKMCDEM</sequence>
<dbReference type="KEGG" id="hbv:ABIV_0478"/>
<organism evidence="2 4">
    <name type="scientific">Halarcobacter bivalviorum</name>
    <dbReference type="NCBI Taxonomy" id="663364"/>
    <lineage>
        <taxon>Bacteria</taxon>
        <taxon>Pseudomonadati</taxon>
        <taxon>Campylobacterota</taxon>
        <taxon>Epsilonproteobacteria</taxon>
        <taxon>Campylobacterales</taxon>
        <taxon>Arcobacteraceae</taxon>
        <taxon>Halarcobacter</taxon>
    </lineage>
</organism>
<reference evidence="1 3" key="2">
    <citation type="submission" date="2018-07" db="EMBL/GenBank/DDBJ databases">
        <title>Complete genome of the Arcobacter bivalviorum type strain LMG 26154.</title>
        <authorList>
            <person name="Miller W.G."/>
            <person name="Yee E."/>
            <person name="Bono J.L."/>
        </authorList>
    </citation>
    <scope>NUCLEOTIDE SEQUENCE [LARGE SCALE GENOMIC DNA]</scope>
    <source>
        <strain evidence="1 3">LMG 26154</strain>
    </source>
</reference>
<dbReference type="EMBL" id="CP031217">
    <property type="protein sequence ID" value="AXH11499.1"/>
    <property type="molecule type" value="Genomic_DNA"/>
</dbReference>
<reference evidence="2 4" key="1">
    <citation type="submission" date="2017-10" db="EMBL/GenBank/DDBJ databases">
        <title>Genomics of the genus Arcobacter.</title>
        <authorList>
            <person name="Perez-Cataluna A."/>
            <person name="Figueras M.J."/>
        </authorList>
    </citation>
    <scope>NUCLEOTIDE SEQUENCE [LARGE SCALE GENOMIC DNA]</scope>
    <source>
        <strain evidence="2 4">CECT 7835</strain>
    </source>
</reference>
<dbReference type="Proteomes" id="UP000289193">
    <property type="component" value="Unassembled WGS sequence"/>
</dbReference>
<dbReference type="AlphaFoldDB" id="A0AAX2A5I0"/>
<evidence type="ECO:0008006" key="5">
    <source>
        <dbReference type="Google" id="ProtNLM"/>
    </source>
</evidence>
<protein>
    <recommendedName>
        <fullName evidence="5">Tetratricopeptide repeat protein</fullName>
    </recommendedName>
</protein>